<proteinExistence type="predicted"/>
<evidence type="ECO:0000313" key="1">
    <source>
        <dbReference type="EMBL" id="CAL1292468.1"/>
    </source>
</evidence>
<evidence type="ECO:0000313" key="2">
    <source>
        <dbReference type="Proteomes" id="UP001497382"/>
    </source>
</evidence>
<dbReference type="Proteomes" id="UP001497382">
    <property type="component" value="Unassembled WGS sequence"/>
</dbReference>
<dbReference type="EMBL" id="CAXIEN010000307">
    <property type="protein sequence ID" value="CAL1292468.1"/>
    <property type="molecule type" value="Genomic_DNA"/>
</dbReference>
<comment type="caution">
    <text evidence="1">The sequence shown here is derived from an EMBL/GenBank/DDBJ whole genome shotgun (WGS) entry which is preliminary data.</text>
</comment>
<keyword evidence="2" id="KW-1185">Reference proteome</keyword>
<dbReference type="AlphaFoldDB" id="A0AAV2B8B5"/>
<name>A0AAV2B8B5_9ARAC</name>
<accession>A0AAV2B8B5</accession>
<organism evidence="1 2">
    <name type="scientific">Larinioides sclopetarius</name>
    <dbReference type="NCBI Taxonomy" id="280406"/>
    <lineage>
        <taxon>Eukaryota</taxon>
        <taxon>Metazoa</taxon>
        <taxon>Ecdysozoa</taxon>
        <taxon>Arthropoda</taxon>
        <taxon>Chelicerata</taxon>
        <taxon>Arachnida</taxon>
        <taxon>Araneae</taxon>
        <taxon>Araneomorphae</taxon>
        <taxon>Entelegynae</taxon>
        <taxon>Araneoidea</taxon>
        <taxon>Araneidae</taxon>
        <taxon>Larinioides</taxon>
    </lineage>
</organism>
<reference evidence="1 2" key="1">
    <citation type="submission" date="2024-04" db="EMBL/GenBank/DDBJ databases">
        <authorList>
            <person name="Rising A."/>
            <person name="Reimegard J."/>
            <person name="Sonavane S."/>
            <person name="Akerstrom W."/>
            <person name="Nylinder S."/>
            <person name="Hedman E."/>
            <person name="Kallberg Y."/>
        </authorList>
    </citation>
    <scope>NUCLEOTIDE SEQUENCE [LARGE SCALE GENOMIC DNA]</scope>
</reference>
<sequence>MRKENRKRRKNKNRPFSLGAGFARQADAAFDPFFRRLCLPQSGPIGRAERMLCIPFYHNPVTMETTNAVHPSGRLRAGCSTVGIVHWIG</sequence>
<protein>
    <submittedName>
        <fullName evidence="1">Uncharacterized protein</fullName>
    </submittedName>
</protein>
<gene>
    <name evidence="1" type="ORF">LARSCL_LOCUS17676</name>
</gene>